<name>A0A8K0KSA7_LADFU</name>
<gene>
    <name evidence="1" type="ORF">J437_LFUL019135</name>
</gene>
<evidence type="ECO:0000313" key="2">
    <source>
        <dbReference type="Proteomes" id="UP000792457"/>
    </source>
</evidence>
<accession>A0A8K0KSA7</accession>
<reference evidence="1" key="1">
    <citation type="submission" date="2013-04" db="EMBL/GenBank/DDBJ databases">
        <authorList>
            <person name="Qu J."/>
            <person name="Murali S.C."/>
            <person name="Bandaranaike D."/>
            <person name="Bellair M."/>
            <person name="Blankenburg K."/>
            <person name="Chao H."/>
            <person name="Dinh H."/>
            <person name="Doddapaneni H."/>
            <person name="Downs B."/>
            <person name="Dugan-Rocha S."/>
            <person name="Elkadiri S."/>
            <person name="Gnanaolivu R.D."/>
            <person name="Hernandez B."/>
            <person name="Javaid M."/>
            <person name="Jayaseelan J.C."/>
            <person name="Lee S."/>
            <person name="Li M."/>
            <person name="Ming W."/>
            <person name="Munidasa M."/>
            <person name="Muniz J."/>
            <person name="Nguyen L."/>
            <person name="Ongeri F."/>
            <person name="Osuji N."/>
            <person name="Pu L.-L."/>
            <person name="Puazo M."/>
            <person name="Qu C."/>
            <person name="Quiroz J."/>
            <person name="Raj R."/>
            <person name="Weissenberger G."/>
            <person name="Xin Y."/>
            <person name="Zou X."/>
            <person name="Han Y."/>
            <person name="Richards S."/>
            <person name="Worley K."/>
            <person name="Muzny D."/>
            <person name="Gibbs R."/>
        </authorList>
    </citation>
    <scope>NUCLEOTIDE SEQUENCE</scope>
    <source>
        <strain evidence="1">Sampled in the wild</strain>
    </source>
</reference>
<dbReference type="PANTHER" id="PTHR45913">
    <property type="entry name" value="EPM2A-INTERACTING PROTEIN 1"/>
    <property type="match status" value="1"/>
</dbReference>
<organism evidence="1 2">
    <name type="scientific">Ladona fulva</name>
    <name type="common">Scarce chaser dragonfly</name>
    <name type="synonym">Libellula fulva</name>
    <dbReference type="NCBI Taxonomy" id="123851"/>
    <lineage>
        <taxon>Eukaryota</taxon>
        <taxon>Metazoa</taxon>
        <taxon>Ecdysozoa</taxon>
        <taxon>Arthropoda</taxon>
        <taxon>Hexapoda</taxon>
        <taxon>Insecta</taxon>
        <taxon>Pterygota</taxon>
        <taxon>Palaeoptera</taxon>
        <taxon>Odonata</taxon>
        <taxon>Epiprocta</taxon>
        <taxon>Anisoptera</taxon>
        <taxon>Libelluloidea</taxon>
        <taxon>Libellulidae</taxon>
        <taxon>Ladona</taxon>
    </lineage>
</organism>
<keyword evidence="2" id="KW-1185">Reference proteome</keyword>
<dbReference type="PANTHER" id="PTHR45913:SF22">
    <property type="entry name" value="SCAN BOX DOMAIN-CONTAINING PROTEIN"/>
    <property type="match status" value="1"/>
</dbReference>
<comment type="caution">
    <text evidence="1">The sequence shown here is derived from an EMBL/GenBank/DDBJ whole genome shotgun (WGS) entry which is preliminary data.</text>
</comment>
<sequence length="92" mass="10610">MTVSSKIKGGGRERFSVKLVLGEASEIKIHNISLSNNTIQRRISDMSMDVMEQILSEIKASPVFSFRLDESTDRTKNYYEKERRHGDDKFIL</sequence>
<dbReference type="EMBL" id="KZ309663">
    <property type="protein sequence ID" value="KAG8239468.1"/>
    <property type="molecule type" value="Genomic_DNA"/>
</dbReference>
<proteinExistence type="predicted"/>
<reference evidence="1" key="2">
    <citation type="submission" date="2017-10" db="EMBL/GenBank/DDBJ databases">
        <title>Ladona fulva Genome sequencing and assembly.</title>
        <authorList>
            <person name="Murali S."/>
            <person name="Richards S."/>
            <person name="Bandaranaike D."/>
            <person name="Bellair M."/>
            <person name="Blankenburg K."/>
            <person name="Chao H."/>
            <person name="Dinh H."/>
            <person name="Doddapaneni H."/>
            <person name="Dugan-Rocha S."/>
            <person name="Elkadiri S."/>
            <person name="Gnanaolivu R."/>
            <person name="Hernandez B."/>
            <person name="Skinner E."/>
            <person name="Javaid M."/>
            <person name="Lee S."/>
            <person name="Li M."/>
            <person name="Ming W."/>
            <person name="Munidasa M."/>
            <person name="Muniz J."/>
            <person name="Nguyen L."/>
            <person name="Hughes D."/>
            <person name="Osuji N."/>
            <person name="Pu L.-L."/>
            <person name="Puazo M."/>
            <person name="Qu C."/>
            <person name="Quiroz J."/>
            <person name="Raj R."/>
            <person name="Weissenberger G."/>
            <person name="Xin Y."/>
            <person name="Zou X."/>
            <person name="Han Y."/>
            <person name="Worley K."/>
            <person name="Muzny D."/>
            <person name="Gibbs R."/>
        </authorList>
    </citation>
    <scope>NUCLEOTIDE SEQUENCE</scope>
    <source>
        <strain evidence="1">Sampled in the wild</strain>
    </source>
</reference>
<dbReference type="OrthoDB" id="1101576at2759"/>
<dbReference type="AlphaFoldDB" id="A0A8K0KSA7"/>
<protein>
    <submittedName>
        <fullName evidence="1">Uncharacterized protein</fullName>
    </submittedName>
</protein>
<evidence type="ECO:0000313" key="1">
    <source>
        <dbReference type="EMBL" id="KAG8239468.1"/>
    </source>
</evidence>
<dbReference type="Proteomes" id="UP000792457">
    <property type="component" value="Unassembled WGS sequence"/>
</dbReference>